<accession>A0A3S0G7H0</accession>
<evidence type="ECO:0000256" key="1">
    <source>
        <dbReference type="HAMAP-Rule" id="MF_00775"/>
    </source>
</evidence>
<dbReference type="EMBL" id="RWKW01000054">
    <property type="protein sequence ID" value="RST85555.1"/>
    <property type="molecule type" value="Genomic_DNA"/>
</dbReference>
<dbReference type="Proteomes" id="UP000278398">
    <property type="component" value="Unassembled WGS sequence"/>
</dbReference>
<dbReference type="HAMAP" id="MF_00775">
    <property type="entry name" value="UPF0311"/>
    <property type="match status" value="1"/>
</dbReference>
<protein>
    <recommendedName>
        <fullName evidence="1">UPF0311 protein EJC49_15095</fullName>
    </recommendedName>
</protein>
<evidence type="ECO:0000313" key="3">
    <source>
        <dbReference type="Proteomes" id="UP000278398"/>
    </source>
</evidence>
<dbReference type="Gene3D" id="2.40.160.20">
    <property type="match status" value="1"/>
</dbReference>
<sequence length="155" mass="17069">MPPLAKPELVHLCDLTVELAKPMELGDAPRGRRRIIPIVGGKVEGERLNGRILNLGADWQTIMADANAELDTRYAIETQDGALIDIRNFGYRHGPAEVLAAVGRGEPVDPAQYYMRTLPRFETGDPRYAWLNRLICVGTGARLASAVLISVYEVT</sequence>
<comment type="caution">
    <text evidence="2">The sequence shown here is derived from an EMBL/GenBank/DDBJ whole genome shotgun (WGS) entry which is preliminary data.</text>
</comment>
<dbReference type="Pfam" id="PF11578">
    <property type="entry name" value="DUF3237"/>
    <property type="match status" value="1"/>
</dbReference>
<name>A0A3S0G7H0_9HYPH</name>
<dbReference type="PANTHER" id="PTHR37315:SF1">
    <property type="entry name" value="UPF0311 PROTEIN BLR7842"/>
    <property type="match status" value="1"/>
</dbReference>
<keyword evidence="3" id="KW-1185">Reference proteome</keyword>
<organism evidence="2 3">
    <name type="scientific">Aquibium carbonis</name>
    <dbReference type="NCBI Taxonomy" id="2495581"/>
    <lineage>
        <taxon>Bacteria</taxon>
        <taxon>Pseudomonadati</taxon>
        <taxon>Pseudomonadota</taxon>
        <taxon>Alphaproteobacteria</taxon>
        <taxon>Hyphomicrobiales</taxon>
        <taxon>Phyllobacteriaceae</taxon>
        <taxon>Aquibium</taxon>
    </lineage>
</organism>
<dbReference type="OrthoDB" id="5294829at2"/>
<gene>
    <name evidence="2" type="ORF">EJC49_15095</name>
</gene>
<dbReference type="InterPro" id="IPR020915">
    <property type="entry name" value="UPF0311"/>
</dbReference>
<proteinExistence type="inferred from homology"/>
<dbReference type="PANTHER" id="PTHR37315">
    <property type="entry name" value="UPF0311 PROTEIN BLR7842"/>
    <property type="match status" value="1"/>
</dbReference>
<comment type="similarity">
    <text evidence="1">Belongs to the UPF0311 family.</text>
</comment>
<reference evidence="2 3" key="1">
    <citation type="submission" date="2018-12" db="EMBL/GenBank/DDBJ databases">
        <title>Mesorhizobium carbonis sp. nov., isolated from coal mine water.</title>
        <authorList>
            <person name="Xin W."/>
            <person name="Xu Z."/>
            <person name="Xiang F."/>
            <person name="Zhang J."/>
            <person name="Xi L."/>
            <person name="Liu J."/>
        </authorList>
    </citation>
    <scope>NUCLEOTIDE SEQUENCE [LARGE SCALE GENOMIC DNA]</scope>
    <source>
        <strain evidence="2 3">B2.3</strain>
    </source>
</reference>
<dbReference type="RefSeq" id="WP_126700769.1">
    <property type="nucleotide sequence ID" value="NZ_RWKW01000054.1"/>
</dbReference>
<dbReference type="AlphaFoldDB" id="A0A3S0G7H0"/>
<evidence type="ECO:0000313" key="2">
    <source>
        <dbReference type="EMBL" id="RST85555.1"/>
    </source>
</evidence>